<dbReference type="InterPro" id="IPR018644">
    <property type="entry name" value="DUF2071"/>
</dbReference>
<sequence length="239" mass="27403">MKLPVIHGYIDRRILINFTADPQVVEKIIPFPFRPKLYKNKAIVGICLIRLKGIKALGLPDFMGFSSENGAHRIAVEWDEGGEVKSGVYIPRRDTSSRINTWVGGRIFPGKHYHARFNVKENDQNYHIDFKSSDQLETSIDARETAEFNSHSVFGTLEEASCFFQKGSLGYSPNKNKLEGLELNTYTWEMQPLEVVDLKSTFYENENLFPKGSVVFDHALLMLNIEHTWKMMPEKSLTK</sequence>
<dbReference type="Proteomes" id="UP000256257">
    <property type="component" value="Unassembled WGS sequence"/>
</dbReference>
<protein>
    <recommendedName>
        <fullName evidence="3">DUF2071 domain-containing protein</fullName>
    </recommendedName>
</protein>
<dbReference type="AlphaFoldDB" id="A0A3D9B1K4"/>
<dbReference type="EMBL" id="QNVV01000008">
    <property type="protein sequence ID" value="REC47504.1"/>
    <property type="molecule type" value="Genomic_DNA"/>
</dbReference>
<dbReference type="Pfam" id="PF09844">
    <property type="entry name" value="DUF2071"/>
    <property type="match status" value="1"/>
</dbReference>
<organism evidence="1 2">
    <name type="scientific">Chryseobacterium pennipullorum</name>
    <dbReference type="NCBI Taxonomy" id="2258963"/>
    <lineage>
        <taxon>Bacteria</taxon>
        <taxon>Pseudomonadati</taxon>
        <taxon>Bacteroidota</taxon>
        <taxon>Flavobacteriia</taxon>
        <taxon>Flavobacteriales</taxon>
        <taxon>Weeksellaceae</taxon>
        <taxon>Chryseobacterium group</taxon>
        <taxon>Chryseobacterium</taxon>
    </lineage>
</organism>
<name>A0A3D9B1K4_9FLAO</name>
<dbReference type="OrthoDB" id="5492672at2"/>
<accession>A0A3D9B1K4</accession>
<gene>
    <name evidence="1" type="ORF">DRF67_10710</name>
</gene>
<proteinExistence type="predicted"/>
<evidence type="ECO:0008006" key="3">
    <source>
        <dbReference type="Google" id="ProtNLM"/>
    </source>
</evidence>
<keyword evidence="2" id="KW-1185">Reference proteome</keyword>
<comment type="caution">
    <text evidence="1">The sequence shown here is derived from an EMBL/GenBank/DDBJ whole genome shotgun (WGS) entry which is preliminary data.</text>
</comment>
<evidence type="ECO:0000313" key="1">
    <source>
        <dbReference type="EMBL" id="REC47504.1"/>
    </source>
</evidence>
<reference evidence="1 2" key="1">
    <citation type="submission" date="2018-06" db="EMBL/GenBank/DDBJ databases">
        <title>Novel Chryseobacterium species.</title>
        <authorList>
            <person name="Newman J."/>
            <person name="Hugo C."/>
            <person name="Oosthuizen L."/>
            <person name="Charimba G."/>
        </authorList>
    </citation>
    <scope>NUCLEOTIDE SEQUENCE [LARGE SCALE GENOMIC DNA]</scope>
    <source>
        <strain evidence="1 2">7_F195</strain>
    </source>
</reference>
<evidence type="ECO:0000313" key="2">
    <source>
        <dbReference type="Proteomes" id="UP000256257"/>
    </source>
</evidence>
<dbReference type="RefSeq" id="WP_115928297.1">
    <property type="nucleotide sequence ID" value="NZ_QNVV01000008.1"/>
</dbReference>